<dbReference type="STRING" id="1610493.RPIT_01060"/>
<keyword evidence="2" id="KW-0813">Transport</keyword>
<dbReference type="RefSeq" id="WP_077339716.1">
    <property type="nucleotide sequence ID" value="NZ_CP019605.1"/>
</dbReference>
<dbReference type="OrthoDB" id="8663148at2"/>
<name>A0A1Q2CBV2_9ACTN</name>
<evidence type="ECO:0000256" key="1">
    <source>
        <dbReference type="ARBA" id="ARBA00008520"/>
    </source>
</evidence>
<dbReference type="PANTHER" id="PTHR43649:SF29">
    <property type="entry name" value="OSMOPROTECTIVE COMPOUNDS-BINDING PROTEIN GGTB"/>
    <property type="match status" value="1"/>
</dbReference>
<dbReference type="KEGG" id="tfl:RPIT_01060"/>
<sequence length="424" mass="46454">MSSPFRLSRRQLLVAGGLTLGTSALAACGGGSSSTGETSSIVKVGSYQSDEIPKQAFADMMAAFEGGDVEINTIQHETFKEGINNYLQGNPDDVFTWFAGYRARYFAERGLVGDLSDVWANIDGMPESMKVASTSGDGKQVFIPSTYYPWAVFYRPSLFQERGYTEPTTIDEWITLNERMLADGLTPIGFADKDGWEAMGTFDMLNLRVNGYDYHVSLMAGEEAWDGDKVKNVFKLWSDLMPYHEADSLGRTWQEAAQGLIQNRTGVYVMGMFVQQQFAAAGLEDDLDFFIFPEADPAIGAKVVEAPVDGFMMAADPKNPELAKELLAYLATPEAVAHTVKADPSVIAANSKADQSSYNALQKKAVKVIEEAEAISQFLDRDSRPDFANTVVGPALQSFIQDPSQIDSILSNVEEQKKSIFASE</sequence>
<dbReference type="InterPro" id="IPR006311">
    <property type="entry name" value="TAT_signal"/>
</dbReference>
<dbReference type="SUPFAM" id="SSF53850">
    <property type="entry name" value="Periplasmic binding protein-like II"/>
    <property type="match status" value="1"/>
</dbReference>
<accession>A0A1Q2CBV2</accession>
<keyword evidence="4" id="KW-1185">Reference proteome</keyword>
<protein>
    <submittedName>
        <fullName evidence="3">Sugar ABC transporter substrate-binding protein</fullName>
    </submittedName>
</protein>
<gene>
    <name evidence="3" type="ORF">RPIT_01060</name>
</gene>
<evidence type="ECO:0000313" key="3">
    <source>
        <dbReference type="EMBL" id="AQP43582.1"/>
    </source>
</evidence>
<dbReference type="PROSITE" id="PS51257">
    <property type="entry name" value="PROKAR_LIPOPROTEIN"/>
    <property type="match status" value="1"/>
</dbReference>
<dbReference type="EMBL" id="CP019605">
    <property type="protein sequence ID" value="AQP43582.1"/>
    <property type="molecule type" value="Genomic_DNA"/>
</dbReference>
<dbReference type="AlphaFoldDB" id="A0A1Q2CBV2"/>
<evidence type="ECO:0000313" key="4">
    <source>
        <dbReference type="Proteomes" id="UP000188324"/>
    </source>
</evidence>
<proteinExistence type="inferred from homology"/>
<dbReference type="PANTHER" id="PTHR43649">
    <property type="entry name" value="ARABINOSE-BINDING PROTEIN-RELATED"/>
    <property type="match status" value="1"/>
</dbReference>
<dbReference type="Proteomes" id="UP000188324">
    <property type="component" value="Chromosome"/>
</dbReference>
<evidence type="ECO:0000256" key="2">
    <source>
        <dbReference type="ARBA" id="ARBA00022448"/>
    </source>
</evidence>
<dbReference type="InterPro" id="IPR006059">
    <property type="entry name" value="SBP"/>
</dbReference>
<dbReference type="PROSITE" id="PS51318">
    <property type="entry name" value="TAT"/>
    <property type="match status" value="1"/>
</dbReference>
<reference evidence="3 4" key="1">
    <citation type="journal article" date="2016" name="Int. J. Syst. Evol. Microbiol.">
        <title>Tessaracoccus flavus sp. nov., isolated from the drainage system of a lindane-producing factory.</title>
        <authorList>
            <person name="Kumari R."/>
            <person name="Singh P."/>
            <person name="Schumann P."/>
            <person name="Lal R."/>
        </authorList>
    </citation>
    <scope>NUCLEOTIDE SEQUENCE [LARGE SCALE GENOMIC DNA]</scope>
    <source>
        <strain evidence="3 4">RP1T</strain>
    </source>
</reference>
<dbReference type="Pfam" id="PF01547">
    <property type="entry name" value="SBP_bac_1"/>
    <property type="match status" value="1"/>
</dbReference>
<organism evidence="3 4">
    <name type="scientific">Tessaracoccus flavus</name>
    <dbReference type="NCBI Taxonomy" id="1610493"/>
    <lineage>
        <taxon>Bacteria</taxon>
        <taxon>Bacillati</taxon>
        <taxon>Actinomycetota</taxon>
        <taxon>Actinomycetes</taxon>
        <taxon>Propionibacteriales</taxon>
        <taxon>Propionibacteriaceae</taxon>
        <taxon>Tessaracoccus</taxon>
    </lineage>
</organism>
<dbReference type="InterPro" id="IPR050490">
    <property type="entry name" value="Bact_solute-bd_prot1"/>
</dbReference>
<dbReference type="Gene3D" id="3.40.190.10">
    <property type="entry name" value="Periplasmic binding protein-like II"/>
    <property type="match status" value="2"/>
</dbReference>
<comment type="similarity">
    <text evidence="1">Belongs to the bacterial solute-binding protein 1 family.</text>
</comment>